<gene>
    <name evidence="12" type="ORF">DCM83_03145</name>
</gene>
<keyword evidence="1" id="KW-0547">Nucleotide-binding</keyword>
<dbReference type="GO" id="GO:0003677">
    <property type="term" value="F:DNA binding"/>
    <property type="evidence" value="ECO:0007669"/>
    <property type="project" value="UniProtKB-KW"/>
</dbReference>
<keyword evidence="8" id="KW-0413">Isomerase</keyword>
<evidence type="ECO:0000256" key="2">
    <source>
        <dbReference type="ARBA" id="ARBA00022763"/>
    </source>
</evidence>
<dbReference type="InterPro" id="IPR027417">
    <property type="entry name" value="P-loop_NTPase"/>
</dbReference>
<reference evidence="12" key="1">
    <citation type="submission" date="2018-04" db="EMBL/GenBank/DDBJ databases">
        <title>Genomes of Endosymbiotic and Endophytic Bradyrhizobium Publication status.</title>
        <authorList>
            <person name="Guha S."/>
            <person name="Jorrin B."/>
            <person name="Sarkar M."/>
            <person name="Poole P.S."/>
            <person name="DasGupta M."/>
        </authorList>
    </citation>
    <scope>NUCLEOTIDE SEQUENCE</scope>
    <source>
        <strain evidence="12">WBOS16</strain>
    </source>
</reference>
<dbReference type="PANTHER" id="PTHR47962:SF3">
    <property type="entry name" value="LARGE ATP-DEPENDENT HELICASE-RELATED PROTEIN"/>
    <property type="match status" value="1"/>
</dbReference>
<evidence type="ECO:0000313" key="12">
    <source>
        <dbReference type="EMBL" id="UUO64315.1"/>
    </source>
</evidence>
<comment type="similarity">
    <text evidence="9">Belongs to the Lhr helicase family. Lhr-Core subfamily.</text>
</comment>
<dbReference type="SUPFAM" id="SSF52540">
    <property type="entry name" value="P-loop containing nucleoside triphosphate hydrolases"/>
    <property type="match status" value="1"/>
</dbReference>
<protein>
    <submittedName>
        <fullName evidence="12">DNA ligase-associated DEXH box helicase</fullName>
    </submittedName>
</protein>
<evidence type="ECO:0000256" key="9">
    <source>
        <dbReference type="ARBA" id="ARBA00093467"/>
    </source>
</evidence>
<dbReference type="PANTHER" id="PTHR47962">
    <property type="entry name" value="ATP-DEPENDENT HELICASE LHR-RELATED-RELATED"/>
    <property type="match status" value="1"/>
</dbReference>
<dbReference type="PROSITE" id="PS51192">
    <property type="entry name" value="HELICASE_ATP_BIND_1"/>
    <property type="match status" value="1"/>
</dbReference>
<dbReference type="GO" id="GO:0016874">
    <property type="term" value="F:ligase activity"/>
    <property type="evidence" value="ECO:0007669"/>
    <property type="project" value="UniProtKB-KW"/>
</dbReference>
<evidence type="ECO:0000259" key="10">
    <source>
        <dbReference type="PROSITE" id="PS51192"/>
    </source>
</evidence>
<dbReference type="InterPro" id="IPR011545">
    <property type="entry name" value="DEAD/DEAH_box_helicase_dom"/>
</dbReference>
<keyword evidence="2" id="KW-0227">DNA damage</keyword>
<dbReference type="Pfam" id="PF00270">
    <property type="entry name" value="DEAD"/>
    <property type="match status" value="1"/>
</dbReference>
<dbReference type="GO" id="GO:0004386">
    <property type="term" value="F:helicase activity"/>
    <property type="evidence" value="ECO:0007669"/>
    <property type="project" value="UniProtKB-KW"/>
</dbReference>
<evidence type="ECO:0000256" key="3">
    <source>
        <dbReference type="ARBA" id="ARBA00022801"/>
    </source>
</evidence>
<dbReference type="InterPro" id="IPR001650">
    <property type="entry name" value="Helicase_C-like"/>
</dbReference>
<name>A0AAE9N7F7_9BRAD</name>
<dbReference type="InterPro" id="IPR013701">
    <property type="entry name" value="Lhr-like_DEAD/DEAH_assoc"/>
</dbReference>
<organism evidence="12 13">
    <name type="scientific">Bradyrhizobium betae</name>
    <dbReference type="NCBI Taxonomy" id="244734"/>
    <lineage>
        <taxon>Bacteria</taxon>
        <taxon>Pseudomonadati</taxon>
        <taxon>Pseudomonadota</taxon>
        <taxon>Alphaproteobacteria</taxon>
        <taxon>Hyphomicrobiales</taxon>
        <taxon>Nitrobacteraceae</taxon>
        <taxon>Bradyrhizobium</taxon>
    </lineage>
</organism>
<dbReference type="GO" id="GO:0016887">
    <property type="term" value="F:ATP hydrolysis activity"/>
    <property type="evidence" value="ECO:0007669"/>
    <property type="project" value="TreeGrafter"/>
</dbReference>
<keyword evidence="12" id="KW-0436">Ligase</keyword>
<dbReference type="AlphaFoldDB" id="A0AAE9N7F7"/>
<dbReference type="GO" id="GO:0006281">
    <property type="term" value="P:DNA repair"/>
    <property type="evidence" value="ECO:0007669"/>
    <property type="project" value="UniProtKB-KW"/>
</dbReference>
<evidence type="ECO:0000256" key="4">
    <source>
        <dbReference type="ARBA" id="ARBA00022806"/>
    </source>
</evidence>
<dbReference type="SMART" id="SM00487">
    <property type="entry name" value="DEXDc"/>
    <property type="match status" value="1"/>
</dbReference>
<keyword evidence="6" id="KW-0238">DNA-binding</keyword>
<sequence>MPPRILQTSAEPAALLPSRFQQWFAGRGWSPRAHQLALLEKAREDRSALLIAPTGAGKTLAGFLPTLVELSIQPIDREASPKKSLVSTGRSVQRSGGLHTLYISPLKALAVDIARNLERPIAEMALPIKVETRTGDTPVSRRQRQRRYPPDVLLTTPEQLALLLSSDDAPFLFSSLKRIVLDELHALVTSKRGDLLALGLARLWRLAPQLRAIGLSATVAEPEQLARFLVPQPGGEERAADIVVAGGAAPPEVEMLDTRERLPWAGHSARHALPEIYELIKANKTTLVFVNTRSQAEMLFQNLWSMNDDGLAIALHHGSLDVAQRRKVEDAMSAGKLRGVVCTSSLDLGVDWGDVDLVVNIGAPKGSSRLMQRIGRANHRLDEASRAVLVPANRFEVLECRVAIDAIAENAQDTPPLRTGALDVLAQHVLGCACGEPFLSDELYAEVRTAAPYAELSRQDFDDVVDFVASGGYALKTYERFARIKQDKEGRWRVANPKVRQSYRMNVGTIVEDDMLKVRLVRSRGGRSGSTGVIARGGRLLGEIEEAFIEGLSPGDTFVFSGEVVRYETLVEDQVYVSRAHDKDPKVPSYMGGKFPLSTYLAERVRRLLDDSRAWGGLPEQVRDWLSLQKDASKVPGVRELLVESFPRANKHYLVCYPFEGRLAHQTLGMLLTRRLERARARPLGFVANEYAIAVWALGDMSFMIRDGRIDLDALFDPDMLGDDLEAWLAESALMKRTFRNCAIISGLIARRHTGEEKSRRQVLFSTDLVYDVLRKHQADHVLLRAARADAATGLLDLRRLSDMLMRIQGRITLRELDRVSPLAVPVMLEIGRESVYGEAADELLAEAADELVKEAMDRSG</sequence>
<dbReference type="PIRSF" id="PIRSF037307">
    <property type="entry name" value="Lhr-like_helic_prd"/>
    <property type="match status" value="1"/>
</dbReference>
<dbReference type="CDD" id="cd18796">
    <property type="entry name" value="SF2_C_LHR"/>
    <property type="match status" value="1"/>
</dbReference>
<dbReference type="InterPro" id="IPR026362">
    <property type="entry name" value="DEXH_lig_assoc"/>
</dbReference>
<dbReference type="Pfam" id="PF19306">
    <property type="entry name" value="WHD_Lhr"/>
    <property type="match status" value="1"/>
</dbReference>
<evidence type="ECO:0000256" key="8">
    <source>
        <dbReference type="ARBA" id="ARBA00023235"/>
    </source>
</evidence>
<dbReference type="InterPro" id="IPR017170">
    <property type="entry name" value="Lhr-like"/>
</dbReference>
<proteinExistence type="inferred from homology"/>
<keyword evidence="3" id="KW-0378">Hydrolase</keyword>
<dbReference type="InterPro" id="IPR052511">
    <property type="entry name" value="ATP-dep_Helicase"/>
</dbReference>
<feature type="domain" description="Helicase C-terminal" evidence="11">
    <location>
        <begin position="272"/>
        <end position="423"/>
    </location>
</feature>
<keyword evidence="5" id="KW-0067">ATP-binding</keyword>
<dbReference type="NCBIfam" id="TIGR04121">
    <property type="entry name" value="DEXH_lig_assoc"/>
    <property type="match status" value="1"/>
</dbReference>
<evidence type="ECO:0000259" key="11">
    <source>
        <dbReference type="PROSITE" id="PS51194"/>
    </source>
</evidence>
<dbReference type="GO" id="GO:0005524">
    <property type="term" value="F:ATP binding"/>
    <property type="evidence" value="ECO:0007669"/>
    <property type="project" value="UniProtKB-KW"/>
</dbReference>
<evidence type="ECO:0000256" key="6">
    <source>
        <dbReference type="ARBA" id="ARBA00023125"/>
    </source>
</evidence>
<dbReference type="InterPro" id="IPR014001">
    <property type="entry name" value="Helicase_ATP-bd"/>
</dbReference>
<dbReference type="Pfam" id="PF08494">
    <property type="entry name" value="DEAD_assoc"/>
    <property type="match status" value="1"/>
</dbReference>
<dbReference type="PROSITE" id="PS51194">
    <property type="entry name" value="HELICASE_CTER"/>
    <property type="match status" value="1"/>
</dbReference>
<dbReference type="Pfam" id="PF00271">
    <property type="entry name" value="Helicase_C"/>
    <property type="match status" value="1"/>
</dbReference>
<keyword evidence="7" id="KW-0234">DNA repair</keyword>
<feature type="domain" description="Helicase ATP-binding" evidence="10">
    <location>
        <begin position="39"/>
        <end position="237"/>
    </location>
</feature>
<dbReference type="EMBL" id="CP028989">
    <property type="protein sequence ID" value="UUO64315.1"/>
    <property type="molecule type" value="Genomic_DNA"/>
</dbReference>
<evidence type="ECO:0000313" key="13">
    <source>
        <dbReference type="Proteomes" id="UP001058872"/>
    </source>
</evidence>
<dbReference type="SMART" id="SM00490">
    <property type="entry name" value="HELICc"/>
    <property type="match status" value="1"/>
</dbReference>
<dbReference type="Gene3D" id="3.40.50.300">
    <property type="entry name" value="P-loop containing nucleotide triphosphate hydrolases"/>
    <property type="match status" value="2"/>
</dbReference>
<evidence type="ECO:0000256" key="1">
    <source>
        <dbReference type="ARBA" id="ARBA00022741"/>
    </source>
</evidence>
<dbReference type="RefSeq" id="WP_257178531.1">
    <property type="nucleotide sequence ID" value="NZ_CP028989.1"/>
</dbReference>
<dbReference type="Proteomes" id="UP001058872">
    <property type="component" value="Chromosome"/>
</dbReference>
<dbReference type="InterPro" id="IPR045628">
    <property type="entry name" value="Lhr_WH_dom"/>
</dbReference>
<evidence type="ECO:0000256" key="5">
    <source>
        <dbReference type="ARBA" id="ARBA00022840"/>
    </source>
</evidence>
<keyword evidence="4" id="KW-0347">Helicase</keyword>
<accession>A0AAE9N7F7</accession>
<evidence type="ECO:0000256" key="7">
    <source>
        <dbReference type="ARBA" id="ARBA00023204"/>
    </source>
</evidence>